<accession>A0A1J0A967</accession>
<dbReference type="InterPro" id="IPR008538">
    <property type="entry name" value="Uma2"/>
</dbReference>
<keyword evidence="3" id="KW-1185">Reference proteome</keyword>
<dbReference type="OrthoDB" id="509866at2"/>
<evidence type="ECO:0000313" key="3">
    <source>
        <dbReference type="Proteomes" id="UP000180235"/>
    </source>
</evidence>
<dbReference type="Proteomes" id="UP000180235">
    <property type="component" value="Chromosome"/>
</dbReference>
<sequence>MQTQEQMYRWTIQKYHQMIKAGIFETNNWVELLDGVITPMSAKGIPHVIISRWISDQLREKIGTKAYIITQDSIILIEQNSEPEPDIVIVKGSIFDYREHHPYPEDIELVIEVADSSLGIDKNIKTSIYTQAKIKEYWIIDKNIKTSIYTQAKIKEYWIVDVQEQEIIVHQQPCRDFYEQIQVKKSQDELTVSAFPHVKFLVSELFLEGV</sequence>
<protein>
    <submittedName>
        <fullName evidence="2">Uncharacterized protein conserved in cyanobacteria</fullName>
    </submittedName>
</protein>
<evidence type="ECO:0000259" key="1">
    <source>
        <dbReference type="Pfam" id="PF05685"/>
    </source>
</evidence>
<dbReference type="STRING" id="1188229.GlitD10_0181"/>
<dbReference type="AlphaFoldDB" id="A0A1J0A967"/>
<dbReference type="Gene3D" id="3.90.1570.10">
    <property type="entry name" value="tt1808, chain A"/>
    <property type="match status" value="2"/>
</dbReference>
<dbReference type="CDD" id="cd06260">
    <property type="entry name" value="DUF820-like"/>
    <property type="match status" value="1"/>
</dbReference>
<name>A0A1J0A967_9CYAN</name>
<dbReference type="InterPro" id="IPR011335">
    <property type="entry name" value="Restrct_endonuc-II-like"/>
</dbReference>
<evidence type="ECO:0000313" key="2">
    <source>
        <dbReference type="EMBL" id="APB32482.1"/>
    </source>
</evidence>
<dbReference type="KEGG" id="glt:GlitD10_0181"/>
<dbReference type="PANTHER" id="PTHR35400:SF1">
    <property type="entry name" value="SLR1083 PROTEIN"/>
    <property type="match status" value="1"/>
</dbReference>
<dbReference type="Pfam" id="PF05685">
    <property type="entry name" value="Uma2"/>
    <property type="match status" value="1"/>
</dbReference>
<dbReference type="EMBL" id="CP017675">
    <property type="protein sequence ID" value="APB32482.1"/>
    <property type="molecule type" value="Genomic_DNA"/>
</dbReference>
<dbReference type="InterPro" id="IPR012296">
    <property type="entry name" value="Nuclease_put_TT1808"/>
</dbReference>
<proteinExistence type="predicted"/>
<dbReference type="RefSeq" id="WP_071453212.1">
    <property type="nucleotide sequence ID" value="NZ_CP017675.1"/>
</dbReference>
<organism evidence="2 3">
    <name type="scientific">Gloeomargarita lithophora Alchichica-D10</name>
    <dbReference type="NCBI Taxonomy" id="1188229"/>
    <lineage>
        <taxon>Bacteria</taxon>
        <taxon>Bacillati</taxon>
        <taxon>Cyanobacteriota</taxon>
        <taxon>Cyanophyceae</taxon>
        <taxon>Gloeomargaritales</taxon>
        <taxon>Gloeomargaritaceae</taxon>
        <taxon>Gloeomargarita</taxon>
    </lineage>
</organism>
<feature type="domain" description="Putative restriction endonuclease" evidence="1">
    <location>
        <begin position="13"/>
        <end position="141"/>
    </location>
</feature>
<dbReference type="PANTHER" id="PTHR35400">
    <property type="entry name" value="SLR1083 PROTEIN"/>
    <property type="match status" value="1"/>
</dbReference>
<gene>
    <name evidence="2" type="ORF">GlitD10_0181</name>
</gene>
<reference evidence="2 3" key="1">
    <citation type="submission" date="2016-10" db="EMBL/GenBank/DDBJ databases">
        <title>Description of Gloeomargarita lithophora gen. nov., sp. nov., a thylakoid-bearing basal-branching cyanobacterium with intracellular carbonates, and proposal for Gloeomargaritales ord. nov.</title>
        <authorList>
            <person name="Moreira D."/>
            <person name="Tavera R."/>
            <person name="Benzerara K."/>
            <person name="Skouri-Panet F."/>
            <person name="Couradeau E."/>
            <person name="Gerard E."/>
            <person name="Loussert C."/>
            <person name="Novelo E."/>
            <person name="Zivanovic Y."/>
            <person name="Lopez-Garcia P."/>
        </authorList>
    </citation>
    <scope>NUCLEOTIDE SEQUENCE [LARGE SCALE GENOMIC DNA]</scope>
    <source>
        <strain evidence="2 3">D10</strain>
    </source>
</reference>
<dbReference type="SUPFAM" id="SSF52980">
    <property type="entry name" value="Restriction endonuclease-like"/>
    <property type="match status" value="1"/>
</dbReference>